<organism evidence="1">
    <name type="scientific">marine sediment metagenome</name>
    <dbReference type="NCBI Taxonomy" id="412755"/>
    <lineage>
        <taxon>unclassified sequences</taxon>
        <taxon>metagenomes</taxon>
        <taxon>ecological metagenomes</taxon>
    </lineage>
</organism>
<comment type="caution">
    <text evidence="1">The sequence shown here is derived from an EMBL/GenBank/DDBJ whole genome shotgun (WGS) entry which is preliminary data.</text>
</comment>
<evidence type="ECO:0000313" key="1">
    <source>
        <dbReference type="EMBL" id="KKM07814.1"/>
    </source>
</evidence>
<accession>A0A0F9H9L6</accession>
<gene>
    <name evidence="1" type="ORF">LCGC14_1730110</name>
</gene>
<proteinExistence type="predicted"/>
<dbReference type="AlphaFoldDB" id="A0A0F9H9L6"/>
<protein>
    <submittedName>
        <fullName evidence="1">Uncharacterized protein</fullName>
    </submittedName>
</protein>
<name>A0A0F9H9L6_9ZZZZ</name>
<dbReference type="EMBL" id="LAZR01015691">
    <property type="protein sequence ID" value="KKM07814.1"/>
    <property type="molecule type" value="Genomic_DNA"/>
</dbReference>
<sequence>MPIVITSSIIRKGTASLRRKPDPIHKLKRPRGRLVSLKNKAVRQGIIDGLTDIVLFDLGVFSRTVARKTGKFRRAVEKAVIQVASFLGPHTGKTVITWEAIIAKILEKDDENYFKYHIRSRGFYVNPTVKGTFP</sequence>
<reference evidence="1" key="1">
    <citation type="journal article" date="2015" name="Nature">
        <title>Complex archaea that bridge the gap between prokaryotes and eukaryotes.</title>
        <authorList>
            <person name="Spang A."/>
            <person name="Saw J.H."/>
            <person name="Jorgensen S.L."/>
            <person name="Zaremba-Niedzwiedzka K."/>
            <person name="Martijn J."/>
            <person name="Lind A.E."/>
            <person name="van Eijk R."/>
            <person name="Schleper C."/>
            <person name="Guy L."/>
            <person name="Ettema T.J."/>
        </authorList>
    </citation>
    <scope>NUCLEOTIDE SEQUENCE</scope>
</reference>